<keyword evidence="2" id="KW-0472">Membrane</keyword>
<evidence type="ECO:0000256" key="1">
    <source>
        <dbReference type="SAM" id="MobiDB-lite"/>
    </source>
</evidence>
<dbReference type="Proteomes" id="UP001596540">
    <property type="component" value="Unassembled WGS sequence"/>
</dbReference>
<protein>
    <submittedName>
        <fullName evidence="3">Uncharacterized protein</fullName>
    </submittedName>
</protein>
<keyword evidence="4" id="KW-1185">Reference proteome</keyword>
<evidence type="ECO:0000313" key="3">
    <source>
        <dbReference type="EMBL" id="MFC7329981.1"/>
    </source>
</evidence>
<organism evidence="3 4">
    <name type="scientific">Marinactinospora rubrisoli</name>
    <dbReference type="NCBI Taxonomy" id="2715399"/>
    <lineage>
        <taxon>Bacteria</taxon>
        <taxon>Bacillati</taxon>
        <taxon>Actinomycetota</taxon>
        <taxon>Actinomycetes</taxon>
        <taxon>Streptosporangiales</taxon>
        <taxon>Nocardiopsidaceae</taxon>
        <taxon>Marinactinospora</taxon>
    </lineage>
</organism>
<gene>
    <name evidence="3" type="ORF">ACFQRF_19795</name>
</gene>
<dbReference type="RefSeq" id="WP_379872622.1">
    <property type="nucleotide sequence ID" value="NZ_JBHTBH010000009.1"/>
</dbReference>
<comment type="caution">
    <text evidence="3">The sequence shown here is derived from an EMBL/GenBank/DDBJ whole genome shotgun (WGS) entry which is preliminary data.</text>
</comment>
<feature type="transmembrane region" description="Helical" evidence="2">
    <location>
        <begin position="93"/>
        <end position="111"/>
    </location>
</feature>
<dbReference type="EMBL" id="JBHTBH010000009">
    <property type="protein sequence ID" value="MFC7329981.1"/>
    <property type="molecule type" value="Genomic_DNA"/>
</dbReference>
<sequence>MSLALIIVGAALVSVALFNRVPRIAARRGAERPQPPGGAPFRVGGAGERGGARDQRHRAARPQRYRVTAGPAPDRRASRIRAVPARLTETGRATLTAVGGSMLIAAVFLALSGL</sequence>
<keyword evidence="2" id="KW-0812">Transmembrane</keyword>
<reference evidence="4" key="1">
    <citation type="journal article" date="2019" name="Int. J. Syst. Evol. Microbiol.">
        <title>The Global Catalogue of Microorganisms (GCM) 10K type strain sequencing project: providing services to taxonomists for standard genome sequencing and annotation.</title>
        <authorList>
            <consortium name="The Broad Institute Genomics Platform"/>
            <consortium name="The Broad Institute Genome Sequencing Center for Infectious Disease"/>
            <person name="Wu L."/>
            <person name="Ma J."/>
        </authorList>
    </citation>
    <scope>NUCLEOTIDE SEQUENCE [LARGE SCALE GENOMIC DNA]</scope>
    <source>
        <strain evidence="4">CGMCC 4.7382</strain>
    </source>
</reference>
<feature type="region of interest" description="Disordered" evidence="1">
    <location>
        <begin position="28"/>
        <end position="63"/>
    </location>
</feature>
<evidence type="ECO:0000256" key="2">
    <source>
        <dbReference type="SAM" id="Phobius"/>
    </source>
</evidence>
<evidence type="ECO:0000313" key="4">
    <source>
        <dbReference type="Proteomes" id="UP001596540"/>
    </source>
</evidence>
<accession>A0ABW2KL55</accession>
<keyword evidence="2" id="KW-1133">Transmembrane helix</keyword>
<name>A0ABW2KL55_9ACTN</name>
<proteinExistence type="predicted"/>